<reference evidence="1" key="2">
    <citation type="submission" date="2020-11" db="EMBL/GenBank/DDBJ databases">
        <authorList>
            <person name="McCartney M.A."/>
            <person name="Auch B."/>
            <person name="Kono T."/>
            <person name="Mallez S."/>
            <person name="Becker A."/>
            <person name="Gohl D.M."/>
            <person name="Silverstein K.A.T."/>
            <person name="Koren S."/>
            <person name="Bechman K.B."/>
            <person name="Herman A."/>
            <person name="Abrahante J.E."/>
            <person name="Garbe J."/>
        </authorList>
    </citation>
    <scope>NUCLEOTIDE SEQUENCE</scope>
    <source>
        <strain evidence="1">Duluth1</strain>
        <tissue evidence="1">Whole animal</tissue>
    </source>
</reference>
<gene>
    <name evidence="1" type="ORF">DPMN_172015</name>
</gene>
<evidence type="ECO:0000313" key="2">
    <source>
        <dbReference type="Proteomes" id="UP000828390"/>
    </source>
</evidence>
<accession>A0A9D4IFN7</accession>
<dbReference type="AlphaFoldDB" id="A0A9D4IFN7"/>
<name>A0A9D4IFN7_DREPO</name>
<dbReference type="Proteomes" id="UP000828390">
    <property type="component" value="Unassembled WGS sequence"/>
</dbReference>
<organism evidence="1 2">
    <name type="scientific">Dreissena polymorpha</name>
    <name type="common">Zebra mussel</name>
    <name type="synonym">Mytilus polymorpha</name>
    <dbReference type="NCBI Taxonomy" id="45954"/>
    <lineage>
        <taxon>Eukaryota</taxon>
        <taxon>Metazoa</taxon>
        <taxon>Spiralia</taxon>
        <taxon>Lophotrochozoa</taxon>
        <taxon>Mollusca</taxon>
        <taxon>Bivalvia</taxon>
        <taxon>Autobranchia</taxon>
        <taxon>Heteroconchia</taxon>
        <taxon>Euheterodonta</taxon>
        <taxon>Imparidentia</taxon>
        <taxon>Neoheterodontei</taxon>
        <taxon>Myida</taxon>
        <taxon>Dreissenoidea</taxon>
        <taxon>Dreissenidae</taxon>
        <taxon>Dreissena</taxon>
    </lineage>
</organism>
<protein>
    <submittedName>
        <fullName evidence="1">Uncharacterized protein</fullName>
    </submittedName>
</protein>
<evidence type="ECO:0000313" key="1">
    <source>
        <dbReference type="EMBL" id="KAH3770722.1"/>
    </source>
</evidence>
<sequence>MKRRLSAQISFCANHWSGKRSTVAMRTSAQCFRFQLIVRLFLIIGDLPENSSEHLGEMADIRMSSTIQNVQLWKPSQEFNFQLEELSGSKRHSNHHTRLRIRYVLDG</sequence>
<dbReference type="EMBL" id="JAIWYP010000009">
    <property type="protein sequence ID" value="KAH3770722.1"/>
    <property type="molecule type" value="Genomic_DNA"/>
</dbReference>
<reference evidence="1" key="1">
    <citation type="journal article" date="2019" name="bioRxiv">
        <title>The Genome of the Zebra Mussel, Dreissena polymorpha: A Resource for Invasive Species Research.</title>
        <authorList>
            <person name="McCartney M.A."/>
            <person name="Auch B."/>
            <person name="Kono T."/>
            <person name="Mallez S."/>
            <person name="Zhang Y."/>
            <person name="Obille A."/>
            <person name="Becker A."/>
            <person name="Abrahante J.E."/>
            <person name="Garbe J."/>
            <person name="Badalamenti J.P."/>
            <person name="Herman A."/>
            <person name="Mangelson H."/>
            <person name="Liachko I."/>
            <person name="Sullivan S."/>
            <person name="Sone E.D."/>
            <person name="Koren S."/>
            <person name="Silverstein K.A.T."/>
            <person name="Beckman K.B."/>
            <person name="Gohl D.M."/>
        </authorList>
    </citation>
    <scope>NUCLEOTIDE SEQUENCE</scope>
    <source>
        <strain evidence="1">Duluth1</strain>
        <tissue evidence="1">Whole animal</tissue>
    </source>
</reference>
<keyword evidence="2" id="KW-1185">Reference proteome</keyword>
<proteinExistence type="predicted"/>
<comment type="caution">
    <text evidence="1">The sequence shown here is derived from an EMBL/GenBank/DDBJ whole genome shotgun (WGS) entry which is preliminary data.</text>
</comment>